<reference evidence="2" key="1">
    <citation type="submission" date="2020-08" db="EMBL/GenBank/DDBJ databases">
        <title>Lacibacter sp. S13-6-6 genome sequencing.</title>
        <authorList>
            <person name="Jin L."/>
        </authorList>
    </citation>
    <scope>NUCLEOTIDE SEQUENCE [LARGE SCALE GENOMIC DNA]</scope>
    <source>
        <strain evidence="2">S13-6-6</strain>
    </source>
</reference>
<name>A0A7G5XFQ0_9BACT</name>
<gene>
    <name evidence="1" type="ORF">H4075_19910</name>
</gene>
<sequence length="134" mass="14911">MKFMFQSVGFITLFLFVSFKAVSQARLTINNNSMRSMTLKVMKGGGEKGVLHQTVTISAYGNETIYFSDGGYYFTKTKAVLKGKDPVYQKGQPFKVTNDDTGYSVLTLTFTIKESSVPQVTGGKKISKEEFDKN</sequence>
<evidence type="ECO:0000313" key="1">
    <source>
        <dbReference type="EMBL" id="QNA44303.1"/>
    </source>
</evidence>
<dbReference type="AlphaFoldDB" id="A0A7G5XFQ0"/>
<dbReference type="RefSeq" id="WP_182802565.1">
    <property type="nucleotide sequence ID" value="NZ_CP060007.1"/>
</dbReference>
<evidence type="ECO:0000313" key="2">
    <source>
        <dbReference type="Proteomes" id="UP000515344"/>
    </source>
</evidence>
<dbReference type="EMBL" id="CP060007">
    <property type="protein sequence ID" value="QNA44303.1"/>
    <property type="molecule type" value="Genomic_DNA"/>
</dbReference>
<dbReference type="KEGG" id="lacs:H4075_19910"/>
<proteinExistence type="predicted"/>
<accession>A0A7G5XFQ0</accession>
<keyword evidence="2" id="KW-1185">Reference proteome</keyword>
<protein>
    <submittedName>
        <fullName evidence="1">Uncharacterized protein</fullName>
    </submittedName>
</protein>
<dbReference type="Proteomes" id="UP000515344">
    <property type="component" value="Chromosome"/>
</dbReference>
<organism evidence="1 2">
    <name type="scientific">Lacibacter sediminis</name>
    <dbReference type="NCBI Taxonomy" id="2760713"/>
    <lineage>
        <taxon>Bacteria</taxon>
        <taxon>Pseudomonadati</taxon>
        <taxon>Bacteroidota</taxon>
        <taxon>Chitinophagia</taxon>
        <taxon>Chitinophagales</taxon>
        <taxon>Chitinophagaceae</taxon>
        <taxon>Lacibacter</taxon>
    </lineage>
</organism>